<keyword evidence="3" id="KW-1185">Reference proteome</keyword>
<protein>
    <recommendedName>
        <fullName evidence="1">Ribosome maturation factor RimM PRC barrel domain-containing protein</fullName>
    </recommendedName>
</protein>
<dbReference type="Gene3D" id="3.90.550.10">
    <property type="entry name" value="Spore Coat Polysaccharide Biosynthesis Protein SpsA, Chain A"/>
    <property type="match status" value="2"/>
</dbReference>
<name>A0A0D3GAW6_9ORYZ</name>
<dbReference type="InterPro" id="IPR039741">
    <property type="entry name" value="UDP-sugar_pyrophosphorylase"/>
</dbReference>
<dbReference type="PaxDb" id="65489-OBART05G26010.1"/>
<dbReference type="STRING" id="65489.A0A0D3GAW6"/>
<dbReference type="PANTHER" id="PTHR11952:SF10">
    <property type="entry name" value="16S RRNA PROCESSING PROTEIN RIMM FAMILY"/>
    <property type="match status" value="1"/>
</dbReference>
<feature type="domain" description="Ribosome maturation factor RimM PRC barrel" evidence="1">
    <location>
        <begin position="10"/>
        <end position="95"/>
    </location>
</feature>
<evidence type="ECO:0000313" key="3">
    <source>
        <dbReference type="Proteomes" id="UP000026960"/>
    </source>
</evidence>
<evidence type="ECO:0000259" key="1">
    <source>
        <dbReference type="Pfam" id="PF24986"/>
    </source>
</evidence>
<accession>A0A0D3GAW6</accession>
<dbReference type="FunFam" id="2.30.30.240:FF:000002">
    <property type="entry name" value="Ribosome maturation factor rimM"/>
    <property type="match status" value="1"/>
</dbReference>
<dbReference type="Proteomes" id="UP000026960">
    <property type="component" value="Chromosome 5"/>
</dbReference>
<dbReference type="GO" id="GO:0003977">
    <property type="term" value="F:UDP-N-acetylglucosamine diphosphorylase activity"/>
    <property type="evidence" value="ECO:0007669"/>
    <property type="project" value="TreeGrafter"/>
</dbReference>
<reference evidence="2" key="2">
    <citation type="submission" date="2015-03" db="UniProtKB">
        <authorList>
            <consortium name="EnsemblPlants"/>
        </authorList>
    </citation>
    <scope>IDENTIFICATION</scope>
</reference>
<dbReference type="GO" id="GO:0006048">
    <property type="term" value="P:UDP-N-acetylglucosamine biosynthetic process"/>
    <property type="evidence" value="ECO:0007669"/>
    <property type="project" value="TreeGrafter"/>
</dbReference>
<dbReference type="SUPFAM" id="SSF50346">
    <property type="entry name" value="PRC-barrel domain"/>
    <property type="match status" value="1"/>
</dbReference>
<dbReference type="PANTHER" id="PTHR11952">
    <property type="entry name" value="UDP- GLUCOSE PYROPHOSPHORYLASE"/>
    <property type="match status" value="1"/>
</dbReference>
<dbReference type="InterPro" id="IPR029044">
    <property type="entry name" value="Nucleotide-diphossugar_trans"/>
</dbReference>
<dbReference type="Gramene" id="OBART05G26010.1">
    <property type="protein sequence ID" value="OBART05G26010.1"/>
    <property type="gene ID" value="OBART05G26010"/>
</dbReference>
<reference evidence="2" key="1">
    <citation type="journal article" date="2009" name="Rice">
        <title>De Novo Next Generation Sequencing of Plant Genomes.</title>
        <authorList>
            <person name="Rounsley S."/>
            <person name="Marri P.R."/>
            <person name="Yu Y."/>
            <person name="He R."/>
            <person name="Sisneros N."/>
            <person name="Goicoechea J.L."/>
            <person name="Lee S.J."/>
            <person name="Angelova A."/>
            <person name="Kudrna D."/>
            <person name="Luo M."/>
            <person name="Affourtit J."/>
            <person name="Desany B."/>
            <person name="Knight J."/>
            <person name="Niazi F."/>
            <person name="Egholm M."/>
            <person name="Wing R.A."/>
        </authorList>
    </citation>
    <scope>NUCLEOTIDE SEQUENCE [LARGE SCALE GENOMIC DNA]</scope>
    <source>
        <strain evidence="2">cv. IRGC 105608</strain>
    </source>
</reference>
<dbReference type="Gene3D" id="2.30.30.240">
    <property type="entry name" value="PRC-barrel domain"/>
    <property type="match status" value="1"/>
</dbReference>
<dbReference type="AlphaFoldDB" id="A0A0D3GAW6"/>
<dbReference type="HOGENOM" id="CLU_018166_0_0_1"/>
<dbReference type="InterPro" id="IPR056792">
    <property type="entry name" value="PRC_RimM"/>
</dbReference>
<dbReference type="Pfam" id="PF24986">
    <property type="entry name" value="PRC_RimM"/>
    <property type="match status" value="1"/>
</dbReference>
<evidence type="ECO:0000313" key="2">
    <source>
        <dbReference type="EnsemblPlants" id="OBART05G26010.1"/>
    </source>
</evidence>
<dbReference type="eggNOG" id="KOG2388">
    <property type="taxonomic scope" value="Eukaryota"/>
</dbReference>
<dbReference type="InterPro" id="IPR011033">
    <property type="entry name" value="PRC_barrel-like_sf"/>
</dbReference>
<organism evidence="2">
    <name type="scientific">Oryza barthii</name>
    <dbReference type="NCBI Taxonomy" id="65489"/>
    <lineage>
        <taxon>Eukaryota</taxon>
        <taxon>Viridiplantae</taxon>
        <taxon>Streptophyta</taxon>
        <taxon>Embryophyta</taxon>
        <taxon>Tracheophyta</taxon>
        <taxon>Spermatophyta</taxon>
        <taxon>Magnoliopsida</taxon>
        <taxon>Liliopsida</taxon>
        <taxon>Poales</taxon>
        <taxon>Poaceae</taxon>
        <taxon>BOP clade</taxon>
        <taxon>Oryzoideae</taxon>
        <taxon>Oryzeae</taxon>
        <taxon>Oryzinae</taxon>
        <taxon>Oryza</taxon>
    </lineage>
</organism>
<dbReference type="SUPFAM" id="SSF53448">
    <property type="entry name" value="Nucleotide-diphospho-sugar transferases"/>
    <property type="match status" value="1"/>
</dbReference>
<sequence length="451" mass="50652">MEEDEIYSLDLVGMRVIVKDTGKLVGTVGQVFNFGAGDLLQVMVGGTEDTVSQPNSENQDSTPSGEHVWIPFAEDIVPDIDMESREMWITPPKGLLELNARSDKRSKKERRAMEWKEKKRLQRRVIAAKKILSEMDQGHVLEGLLSGDKVQKASLAEQIRSIDFHLFRHAMHSVSRPIGSLSKDVFVKSSSSRKKLMRIPYETLLNHEENANFASELNEGAGIIQKSKAATILITNDSDTLDAEFQGLLNSFNKLMKNCLVENDYFGLDTQKVWVLEEMKLPIVSMSSKLNSRKILLKSPWEILQKPAGTGVIFSLLSSNKILDTLNEMGVEYVQICSLSNKPNIGHPLLFGAVSSFGADAGLMLRKSSKETEDDFDLILSMNHVNKMCRDVTKLRFSAQQEQHVHVEHVDGQWVDVQPEATNCHRLHAEVTSVLNYFSPDKVCVIEIVQQ</sequence>
<dbReference type="EnsemblPlants" id="OBART05G26010.1">
    <property type="protein sequence ID" value="OBART05G26010.1"/>
    <property type="gene ID" value="OBART05G26010"/>
</dbReference>
<proteinExistence type="predicted"/>